<dbReference type="EMBL" id="JH795863">
    <property type="protein sequence ID" value="EJU01913.1"/>
    <property type="molecule type" value="Genomic_DNA"/>
</dbReference>
<evidence type="ECO:0000313" key="2">
    <source>
        <dbReference type="Proteomes" id="UP000030653"/>
    </source>
</evidence>
<reference evidence="1 2" key="1">
    <citation type="journal article" date="2012" name="Science">
        <title>The Paleozoic origin of enzymatic lignin decomposition reconstructed from 31 fungal genomes.</title>
        <authorList>
            <person name="Floudas D."/>
            <person name="Binder M."/>
            <person name="Riley R."/>
            <person name="Barry K."/>
            <person name="Blanchette R.A."/>
            <person name="Henrissat B."/>
            <person name="Martinez A.T."/>
            <person name="Otillar R."/>
            <person name="Spatafora J.W."/>
            <person name="Yadav J.S."/>
            <person name="Aerts A."/>
            <person name="Benoit I."/>
            <person name="Boyd A."/>
            <person name="Carlson A."/>
            <person name="Copeland A."/>
            <person name="Coutinho P.M."/>
            <person name="de Vries R.P."/>
            <person name="Ferreira P."/>
            <person name="Findley K."/>
            <person name="Foster B."/>
            <person name="Gaskell J."/>
            <person name="Glotzer D."/>
            <person name="Gorecki P."/>
            <person name="Heitman J."/>
            <person name="Hesse C."/>
            <person name="Hori C."/>
            <person name="Igarashi K."/>
            <person name="Jurgens J.A."/>
            <person name="Kallen N."/>
            <person name="Kersten P."/>
            <person name="Kohler A."/>
            <person name="Kuees U."/>
            <person name="Kumar T.K.A."/>
            <person name="Kuo A."/>
            <person name="LaButti K."/>
            <person name="Larrondo L.F."/>
            <person name="Lindquist E."/>
            <person name="Ling A."/>
            <person name="Lombard V."/>
            <person name="Lucas S."/>
            <person name="Lundell T."/>
            <person name="Martin R."/>
            <person name="McLaughlin D.J."/>
            <person name="Morgenstern I."/>
            <person name="Morin E."/>
            <person name="Murat C."/>
            <person name="Nagy L.G."/>
            <person name="Nolan M."/>
            <person name="Ohm R.A."/>
            <person name="Patyshakuliyeva A."/>
            <person name="Rokas A."/>
            <person name="Ruiz-Duenas F.J."/>
            <person name="Sabat G."/>
            <person name="Salamov A."/>
            <person name="Samejima M."/>
            <person name="Schmutz J."/>
            <person name="Slot J.C."/>
            <person name="St John F."/>
            <person name="Stenlid J."/>
            <person name="Sun H."/>
            <person name="Sun S."/>
            <person name="Syed K."/>
            <person name="Tsang A."/>
            <person name="Wiebenga A."/>
            <person name="Young D."/>
            <person name="Pisabarro A."/>
            <person name="Eastwood D.C."/>
            <person name="Martin F."/>
            <person name="Cullen D."/>
            <person name="Grigoriev I.V."/>
            <person name="Hibbett D.S."/>
        </authorList>
    </citation>
    <scope>NUCLEOTIDE SEQUENCE [LARGE SCALE GENOMIC DNA]</scope>
    <source>
        <strain evidence="1 2">DJM-731 SS1</strain>
    </source>
</reference>
<gene>
    <name evidence="1" type="ORF">DACRYDRAFT_107648</name>
</gene>
<sequence length="194" mass="21728">MGRRLKLFAPRPLLDYLSDADADPSLETIPPLPPLLSTPEILRLIIQHLNAPALSALACCRPGLMAPVSRQLYKTLDSKQLEKLANRFLTYAPAPDPGANARVDRFRQLYAHHIQHLHIMTHSTRNSDAPISIWKQLQRLMLIWPTEALFPNLRSLTCTADEPEHVETMLKLLVASLEELNITGSSLSIGSEQD</sequence>
<keyword evidence="2" id="KW-1185">Reference proteome</keyword>
<evidence type="ECO:0008006" key="3">
    <source>
        <dbReference type="Google" id="ProtNLM"/>
    </source>
</evidence>
<dbReference type="Proteomes" id="UP000030653">
    <property type="component" value="Unassembled WGS sequence"/>
</dbReference>
<organism evidence="1 2">
    <name type="scientific">Dacryopinax primogenitus (strain DJM 731)</name>
    <name type="common">Brown rot fungus</name>
    <dbReference type="NCBI Taxonomy" id="1858805"/>
    <lineage>
        <taxon>Eukaryota</taxon>
        <taxon>Fungi</taxon>
        <taxon>Dikarya</taxon>
        <taxon>Basidiomycota</taxon>
        <taxon>Agaricomycotina</taxon>
        <taxon>Dacrymycetes</taxon>
        <taxon>Dacrymycetales</taxon>
        <taxon>Dacrymycetaceae</taxon>
        <taxon>Dacryopinax</taxon>
    </lineage>
</organism>
<dbReference type="RefSeq" id="XP_040628810.1">
    <property type="nucleotide sequence ID" value="XM_040768512.1"/>
</dbReference>
<name>M5GCQ4_DACPD</name>
<proteinExistence type="predicted"/>
<protein>
    <recommendedName>
        <fullName evidence="3">F-box domain-containing protein</fullName>
    </recommendedName>
</protein>
<dbReference type="GeneID" id="63683574"/>
<dbReference type="HOGENOM" id="CLU_1402386_0_0_1"/>
<evidence type="ECO:0000313" key="1">
    <source>
        <dbReference type="EMBL" id="EJU01913.1"/>
    </source>
</evidence>
<accession>M5GCQ4</accession>
<dbReference type="AlphaFoldDB" id="M5GCQ4"/>